<evidence type="ECO:0000313" key="3">
    <source>
        <dbReference type="Proteomes" id="UP001500665"/>
    </source>
</evidence>
<feature type="region of interest" description="Disordered" evidence="1">
    <location>
        <begin position="92"/>
        <end position="173"/>
    </location>
</feature>
<feature type="compositionally biased region" description="Pro residues" evidence="1">
    <location>
        <begin position="102"/>
        <end position="116"/>
    </location>
</feature>
<sequence>MCSEGREGFSRPRLRLASWRVPADLADDILLSAVELVGNACDATPAARIAFRARRDPATGAIWVGARDTCRALPTARLPELTLEDLDALPDDHAFGGWGLPSSPPSPPTAAPPAPPTANGYTPSSSRADPCGSDTTKAFYHLRRENPDISRTAEATSPMPMRGPGTSPPVPRR</sequence>
<evidence type="ECO:0000313" key="2">
    <source>
        <dbReference type="EMBL" id="GAA0954195.1"/>
    </source>
</evidence>
<organism evidence="2 3">
    <name type="scientific">Actinocorallia libanotica</name>
    <dbReference type="NCBI Taxonomy" id="46162"/>
    <lineage>
        <taxon>Bacteria</taxon>
        <taxon>Bacillati</taxon>
        <taxon>Actinomycetota</taxon>
        <taxon>Actinomycetes</taxon>
        <taxon>Streptosporangiales</taxon>
        <taxon>Thermomonosporaceae</taxon>
        <taxon>Actinocorallia</taxon>
    </lineage>
</organism>
<name>A0ABN1RAU8_9ACTN</name>
<dbReference type="RefSeq" id="WP_344242104.1">
    <property type="nucleotide sequence ID" value="NZ_BAAAHH010000014.1"/>
</dbReference>
<dbReference type="InterPro" id="IPR036890">
    <property type="entry name" value="HATPase_C_sf"/>
</dbReference>
<protein>
    <recommendedName>
        <fullName evidence="4">Histidine kinase-like protein</fullName>
    </recommendedName>
</protein>
<dbReference type="Proteomes" id="UP001500665">
    <property type="component" value="Unassembled WGS sequence"/>
</dbReference>
<comment type="caution">
    <text evidence="2">The sequence shown here is derived from an EMBL/GenBank/DDBJ whole genome shotgun (WGS) entry which is preliminary data.</text>
</comment>
<dbReference type="EMBL" id="BAAAHH010000014">
    <property type="protein sequence ID" value="GAA0954195.1"/>
    <property type="molecule type" value="Genomic_DNA"/>
</dbReference>
<evidence type="ECO:0008006" key="4">
    <source>
        <dbReference type="Google" id="ProtNLM"/>
    </source>
</evidence>
<proteinExistence type="predicted"/>
<dbReference type="Gene3D" id="3.30.565.10">
    <property type="entry name" value="Histidine kinase-like ATPase, C-terminal domain"/>
    <property type="match status" value="1"/>
</dbReference>
<reference evidence="2 3" key="1">
    <citation type="journal article" date="2019" name="Int. J. Syst. Evol. Microbiol.">
        <title>The Global Catalogue of Microorganisms (GCM) 10K type strain sequencing project: providing services to taxonomists for standard genome sequencing and annotation.</title>
        <authorList>
            <consortium name="The Broad Institute Genomics Platform"/>
            <consortium name="The Broad Institute Genome Sequencing Center for Infectious Disease"/>
            <person name="Wu L."/>
            <person name="Ma J."/>
        </authorList>
    </citation>
    <scope>NUCLEOTIDE SEQUENCE [LARGE SCALE GENOMIC DNA]</scope>
    <source>
        <strain evidence="2 3">JCM 10696</strain>
    </source>
</reference>
<evidence type="ECO:0000256" key="1">
    <source>
        <dbReference type="SAM" id="MobiDB-lite"/>
    </source>
</evidence>
<keyword evidence="3" id="KW-1185">Reference proteome</keyword>
<accession>A0ABN1RAU8</accession>
<gene>
    <name evidence="2" type="ORF">GCM10009550_37180</name>
</gene>